<dbReference type="AlphaFoldDB" id="A3II35"/>
<proteinExistence type="predicted"/>
<protein>
    <submittedName>
        <fullName evidence="1">Uncharacterized protein</fullName>
    </submittedName>
</protein>
<reference evidence="1 2" key="1">
    <citation type="submission" date="2007-03" db="EMBL/GenBank/DDBJ databases">
        <authorList>
            <person name="Stal L."/>
            <person name="Ferriera S."/>
            <person name="Johnson J."/>
            <person name="Kravitz S."/>
            <person name="Beeson K."/>
            <person name="Sutton G."/>
            <person name="Rogers Y.-H."/>
            <person name="Friedman R."/>
            <person name="Frazier M."/>
            <person name="Venter J.C."/>
        </authorList>
    </citation>
    <scope>NUCLEOTIDE SEQUENCE [LARGE SCALE GENOMIC DNA]</scope>
    <source>
        <strain evidence="1 2">CCY0110</strain>
    </source>
</reference>
<evidence type="ECO:0000313" key="1">
    <source>
        <dbReference type="EMBL" id="EAZ93467.1"/>
    </source>
</evidence>
<evidence type="ECO:0000313" key="2">
    <source>
        <dbReference type="Proteomes" id="UP000003781"/>
    </source>
</evidence>
<name>A3II35_9CHRO</name>
<accession>A3II35</accession>
<gene>
    <name evidence="1" type="ORF">CY0110_16767</name>
</gene>
<organism evidence="1 2">
    <name type="scientific">Crocosphaera chwakensis CCY0110</name>
    <dbReference type="NCBI Taxonomy" id="391612"/>
    <lineage>
        <taxon>Bacteria</taxon>
        <taxon>Bacillati</taxon>
        <taxon>Cyanobacteriota</taxon>
        <taxon>Cyanophyceae</taxon>
        <taxon>Oscillatoriophycideae</taxon>
        <taxon>Chroococcales</taxon>
        <taxon>Aphanothecaceae</taxon>
        <taxon>Crocosphaera</taxon>
        <taxon>Crocosphaera chwakensis</taxon>
    </lineage>
</organism>
<keyword evidence="2" id="KW-1185">Reference proteome</keyword>
<sequence>MRKINPQASESPFVSVENFNNPIIYIFIKYCLS</sequence>
<dbReference type="EMBL" id="AAXW01000002">
    <property type="protein sequence ID" value="EAZ93467.1"/>
    <property type="molecule type" value="Genomic_DNA"/>
</dbReference>
<comment type="caution">
    <text evidence="1">The sequence shown here is derived from an EMBL/GenBank/DDBJ whole genome shotgun (WGS) entry which is preliminary data.</text>
</comment>
<dbReference type="Proteomes" id="UP000003781">
    <property type="component" value="Unassembled WGS sequence"/>
</dbReference>